<gene>
    <name evidence="1" type="primary">63</name>
    <name evidence="1" type="ORF">PBI_SUZY_63</name>
</gene>
<proteinExistence type="predicted"/>
<organism evidence="1 2">
    <name type="scientific">Gordonia phage Suzy</name>
    <dbReference type="NCBI Taxonomy" id="2201430"/>
    <lineage>
        <taxon>Viruses</taxon>
        <taxon>Duplodnaviria</taxon>
        <taxon>Heunggongvirae</taxon>
        <taxon>Uroviricota</taxon>
        <taxon>Caudoviricetes</taxon>
        <taxon>Terapinvirus</taxon>
        <taxon>Terapinvirus suzy</taxon>
    </lineage>
</organism>
<sequence length="189" mass="22213">MQTFICDRYEFGADRASFHDGLRHLDDKRLGKQRLEAKQIYHALTAKEGWVHHPATKMWTGFTDALLEYGVSCCLEWRSRGHTDTMLDWFVDQLNPEVLVPEMPDFVNYDPFIEAHRSNLIRKDSEFYGSKWPDTRPNLPYLWPKVQVGYDGSPYFTYHLSAAEYKRGDYTLWEGTWVSESDGFKVMNL</sequence>
<dbReference type="GeneID" id="54993582"/>
<evidence type="ECO:0000313" key="1">
    <source>
        <dbReference type="EMBL" id="AWY06168.1"/>
    </source>
</evidence>
<dbReference type="NCBIfam" id="NF038085">
    <property type="entry name" value="MSMEG_6728_fam"/>
    <property type="match status" value="1"/>
</dbReference>
<dbReference type="Proteomes" id="UP000250774">
    <property type="component" value="Segment"/>
</dbReference>
<dbReference type="RefSeq" id="YP_009803024.1">
    <property type="nucleotide sequence ID" value="NC_047990.1"/>
</dbReference>
<keyword evidence="2" id="KW-1185">Reference proteome</keyword>
<accession>A0A2Z4Q9M3</accession>
<reference evidence="2" key="1">
    <citation type="submission" date="2018-04" db="EMBL/GenBank/DDBJ databases">
        <authorList>
            <person name="Harrington T."/>
            <person name="Washburn E."/>
            <person name="Bricker J."/>
            <person name="McKinney A."/>
            <person name="Betsko A.J."/>
            <person name="Garlena R.A."/>
            <person name="Russell D.A."/>
            <person name="Pope W.A."/>
            <person name="Jacobs-Sera D."/>
            <person name="Hatfull G.F."/>
        </authorList>
    </citation>
    <scope>NUCLEOTIDE SEQUENCE [LARGE SCALE GENOMIC DNA]</scope>
</reference>
<dbReference type="KEGG" id="vg:54993582"/>
<protein>
    <submittedName>
        <fullName evidence="1">Uncharacterized protein</fullName>
    </submittedName>
</protein>
<dbReference type="EMBL" id="MH271313">
    <property type="protein sequence ID" value="AWY06168.1"/>
    <property type="molecule type" value="Genomic_DNA"/>
</dbReference>
<dbReference type="Pfam" id="PF03013">
    <property type="entry name" value="Pyr_excise"/>
    <property type="match status" value="1"/>
</dbReference>
<dbReference type="InterPro" id="IPR004260">
    <property type="entry name" value="Pyr-dimer_DNA_glycosylase"/>
</dbReference>
<name>A0A2Z4Q9M3_9CAUD</name>
<evidence type="ECO:0000313" key="2">
    <source>
        <dbReference type="Proteomes" id="UP000250774"/>
    </source>
</evidence>